<dbReference type="AlphaFoldDB" id="X1RIJ6"/>
<sequence length="337" mass="38423">MSKNKNTSIIITGVIIILVGLFLFPLLAQGRSITLNDGTIINLPDIDFEPSQWVEKEIEKKDFLSYTVDVTFLSSEQQKEIIKYIKDRADQIYLTGQYSRLIEEMNILKALALSQSEDDLLTESLYYQGRAWYRQGKDDDARQVLLQALEKYEALQDNLGIMKVYITLAGIYQSYQDLNKSEEYAQLAYQLAGQLQDISGKASSFLSFGIISFYRGDLEKAEKYFLDSYNLAAQIENVEITALSLNNLAYIYIESGDYQKAQQVCESSLRVSLEAGFKCGEFAVKLSLARLYHEVWGDSNQALQYLLDSQILAREMELGYQEAWVLNNMGIIYLDKG</sequence>
<keyword evidence="5" id="KW-1133">Transmembrane helix</keyword>
<dbReference type="GO" id="GO:0005737">
    <property type="term" value="C:cytoplasm"/>
    <property type="evidence" value="ECO:0007669"/>
    <property type="project" value="UniProtKB-SubCell"/>
</dbReference>
<reference evidence="7" key="1">
    <citation type="journal article" date="2014" name="Front. Microbiol.">
        <title>High frequency of phylogenetically diverse reductive dehalogenase-homologous genes in deep subseafloor sedimentary metagenomes.</title>
        <authorList>
            <person name="Kawai M."/>
            <person name="Futagami T."/>
            <person name="Toyoda A."/>
            <person name="Takaki Y."/>
            <person name="Nishi S."/>
            <person name="Hori S."/>
            <person name="Arai W."/>
            <person name="Tsubouchi T."/>
            <person name="Morono Y."/>
            <person name="Uchiyama I."/>
            <person name="Ito T."/>
            <person name="Fujiyama A."/>
            <person name="Inagaki F."/>
            <person name="Takami H."/>
        </authorList>
    </citation>
    <scope>NUCLEOTIDE SEQUENCE</scope>
    <source>
        <strain evidence="7">Expedition CK06-06</strain>
    </source>
</reference>
<dbReference type="SMART" id="SM00028">
    <property type="entry name" value="TPR"/>
    <property type="match status" value="4"/>
</dbReference>
<feature type="transmembrane region" description="Helical" evidence="5">
    <location>
        <begin position="7"/>
        <end position="28"/>
    </location>
</feature>
<dbReference type="SUPFAM" id="SSF48452">
    <property type="entry name" value="TPR-like"/>
    <property type="match status" value="2"/>
</dbReference>
<evidence type="ECO:0000259" key="6">
    <source>
        <dbReference type="Pfam" id="PF17874"/>
    </source>
</evidence>
<accession>X1RIJ6</accession>
<dbReference type="GO" id="GO:0003341">
    <property type="term" value="P:cilium movement"/>
    <property type="evidence" value="ECO:0007669"/>
    <property type="project" value="TreeGrafter"/>
</dbReference>
<dbReference type="GO" id="GO:0005929">
    <property type="term" value="C:cilium"/>
    <property type="evidence" value="ECO:0007669"/>
    <property type="project" value="TreeGrafter"/>
</dbReference>
<feature type="non-terminal residue" evidence="7">
    <location>
        <position position="337"/>
    </location>
</feature>
<evidence type="ECO:0000256" key="5">
    <source>
        <dbReference type="SAM" id="Phobius"/>
    </source>
</evidence>
<proteinExistence type="predicted"/>
<dbReference type="Pfam" id="PF17874">
    <property type="entry name" value="TPR_MalT"/>
    <property type="match status" value="1"/>
</dbReference>
<dbReference type="EMBL" id="BARW01003065">
    <property type="protein sequence ID" value="GAI62955.1"/>
    <property type="molecule type" value="Genomic_DNA"/>
</dbReference>
<keyword evidence="3" id="KW-0677">Repeat</keyword>
<keyword evidence="5" id="KW-0812">Transmembrane</keyword>
<dbReference type="Gene3D" id="1.25.40.10">
    <property type="entry name" value="Tetratricopeptide repeat domain"/>
    <property type="match status" value="1"/>
</dbReference>
<evidence type="ECO:0000256" key="1">
    <source>
        <dbReference type="ARBA" id="ARBA00004496"/>
    </source>
</evidence>
<dbReference type="InterPro" id="IPR011990">
    <property type="entry name" value="TPR-like_helical_dom_sf"/>
</dbReference>
<dbReference type="InterPro" id="IPR041617">
    <property type="entry name" value="TPR_MalT"/>
</dbReference>
<gene>
    <name evidence="7" type="ORF">S12H4_08057</name>
</gene>
<keyword evidence="5" id="KW-0472">Membrane</keyword>
<protein>
    <recommendedName>
        <fullName evidence="6">MalT-like TPR region domain-containing protein</fullName>
    </recommendedName>
</protein>
<evidence type="ECO:0000256" key="4">
    <source>
        <dbReference type="ARBA" id="ARBA00022803"/>
    </source>
</evidence>
<dbReference type="InterPro" id="IPR019734">
    <property type="entry name" value="TPR_rpt"/>
</dbReference>
<evidence type="ECO:0000313" key="7">
    <source>
        <dbReference type="EMBL" id="GAI62955.1"/>
    </source>
</evidence>
<dbReference type="InterPro" id="IPR051476">
    <property type="entry name" value="Bac_ResReg_Asp_Phosphatase"/>
</dbReference>
<feature type="domain" description="MalT-like TPR region" evidence="6">
    <location>
        <begin position="168"/>
        <end position="316"/>
    </location>
</feature>
<evidence type="ECO:0000256" key="2">
    <source>
        <dbReference type="ARBA" id="ARBA00022490"/>
    </source>
</evidence>
<evidence type="ECO:0000256" key="3">
    <source>
        <dbReference type="ARBA" id="ARBA00022737"/>
    </source>
</evidence>
<name>X1RIJ6_9ZZZZ</name>
<dbReference type="PANTHER" id="PTHR46630:SF1">
    <property type="entry name" value="TETRATRICOPEPTIDE REPEAT PROTEIN 29"/>
    <property type="match status" value="1"/>
</dbReference>
<organism evidence="7">
    <name type="scientific">marine sediment metagenome</name>
    <dbReference type="NCBI Taxonomy" id="412755"/>
    <lineage>
        <taxon>unclassified sequences</taxon>
        <taxon>metagenomes</taxon>
        <taxon>ecological metagenomes</taxon>
    </lineage>
</organism>
<dbReference type="PANTHER" id="PTHR46630">
    <property type="entry name" value="TETRATRICOPEPTIDE REPEAT PROTEIN 29"/>
    <property type="match status" value="1"/>
</dbReference>
<comment type="subcellular location">
    <subcellularLocation>
        <location evidence="1">Cytoplasm</location>
    </subcellularLocation>
</comment>
<comment type="caution">
    <text evidence="7">The sequence shown here is derived from an EMBL/GenBank/DDBJ whole genome shotgun (WGS) entry which is preliminary data.</text>
</comment>
<keyword evidence="4" id="KW-0802">TPR repeat</keyword>
<keyword evidence="2" id="KW-0963">Cytoplasm</keyword>